<reference evidence="3 4" key="1">
    <citation type="submission" date="2016-03" db="EMBL/GenBank/DDBJ databases">
        <title>Cyphomyrmex costatus WGS genome.</title>
        <authorList>
            <person name="Nygaard S."/>
            <person name="Hu H."/>
            <person name="Boomsma J."/>
            <person name="Zhang G."/>
        </authorList>
    </citation>
    <scope>NUCLEOTIDE SEQUENCE [LARGE SCALE GENOMIC DNA]</scope>
    <source>
        <strain evidence="3">MS0001</strain>
        <tissue evidence="3">Whole body</tissue>
    </source>
</reference>
<keyword evidence="1" id="KW-0862">Zinc</keyword>
<dbReference type="GO" id="GO:0008270">
    <property type="term" value="F:zinc ion binding"/>
    <property type="evidence" value="ECO:0007669"/>
    <property type="project" value="UniProtKB-KW"/>
</dbReference>
<keyword evidence="4" id="KW-1185">Reference proteome</keyword>
<evidence type="ECO:0000259" key="2">
    <source>
        <dbReference type="PROSITE" id="PS50158"/>
    </source>
</evidence>
<accession>A0A151IIH1</accession>
<evidence type="ECO:0000313" key="3">
    <source>
        <dbReference type="EMBL" id="KYN02350.1"/>
    </source>
</evidence>
<dbReference type="InterPro" id="IPR036875">
    <property type="entry name" value="Znf_CCHC_sf"/>
</dbReference>
<dbReference type="STRING" id="456900.A0A151IIH1"/>
<gene>
    <name evidence="3" type="ORF">ALC62_06832</name>
</gene>
<proteinExistence type="predicted"/>
<dbReference type="EMBL" id="KQ977482">
    <property type="protein sequence ID" value="KYN02350.1"/>
    <property type="molecule type" value="Genomic_DNA"/>
</dbReference>
<feature type="domain" description="CCHC-type" evidence="2">
    <location>
        <begin position="180"/>
        <end position="196"/>
    </location>
</feature>
<dbReference type="SUPFAM" id="SSF57756">
    <property type="entry name" value="Retrovirus zinc finger-like domains"/>
    <property type="match status" value="1"/>
</dbReference>
<dbReference type="InterPro" id="IPR001878">
    <property type="entry name" value="Znf_CCHC"/>
</dbReference>
<keyword evidence="1" id="KW-0863">Zinc-finger</keyword>
<organism evidence="3 4">
    <name type="scientific">Cyphomyrmex costatus</name>
    <dbReference type="NCBI Taxonomy" id="456900"/>
    <lineage>
        <taxon>Eukaryota</taxon>
        <taxon>Metazoa</taxon>
        <taxon>Ecdysozoa</taxon>
        <taxon>Arthropoda</taxon>
        <taxon>Hexapoda</taxon>
        <taxon>Insecta</taxon>
        <taxon>Pterygota</taxon>
        <taxon>Neoptera</taxon>
        <taxon>Endopterygota</taxon>
        <taxon>Hymenoptera</taxon>
        <taxon>Apocrita</taxon>
        <taxon>Aculeata</taxon>
        <taxon>Formicoidea</taxon>
        <taxon>Formicidae</taxon>
        <taxon>Myrmicinae</taxon>
        <taxon>Cyphomyrmex</taxon>
    </lineage>
</organism>
<protein>
    <recommendedName>
        <fullName evidence="2">CCHC-type domain-containing protein</fullName>
    </recommendedName>
</protein>
<dbReference type="Proteomes" id="UP000078542">
    <property type="component" value="Unassembled WGS sequence"/>
</dbReference>
<dbReference type="PROSITE" id="PS50158">
    <property type="entry name" value="ZF_CCHC"/>
    <property type="match status" value="1"/>
</dbReference>
<name>A0A151IIH1_9HYME</name>
<keyword evidence="1" id="KW-0479">Metal-binding</keyword>
<evidence type="ECO:0000313" key="4">
    <source>
        <dbReference type="Proteomes" id="UP000078542"/>
    </source>
</evidence>
<evidence type="ECO:0000256" key="1">
    <source>
        <dbReference type="PROSITE-ProRule" id="PRU00047"/>
    </source>
</evidence>
<dbReference type="AlphaFoldDB" id="A0A151IIH1"/>
<sequence>MTRSFSSTSNATSAAGNVRHLKDLLPEFRAADNTFWKWKQQLELLRNSYRLDDNSARVLISSRLKGRALAWFHSKAEHLTLSVENLLEEMTRMFDSRPAKLSLRKEFEARVWKADEHIVDMRLQNQARVMNFQSKTDLLKAFEKVNPVIKRFNDLKLRRDGLKSSDAKTETSSAKGKSTKCYKCQERGHIATHCKRVVMLGIY</sequence>
<dbReference type="GO" id="GO:0003676">
    <property type="term" value="F:nucleic acid binding"/>
    <property type="evidence" value="ECO:0007669"/>
    <property type="project" value="InterPro"/>
</dbReference>